<gene>
    <name evidence="2" type="ORF">DFP86_105188</name>
</gene>
<keyword evidence="1" id="KW-0472">Membrane</keyword>
<keyword evidence="1" id="KW-1133">Transmembrane helix</keyword>
<proteinExistence type="predicted"/>
<protein>
    <submittedName>
        <fullName evidence="2">Uncharacterized protein</fullName>
    </submittedName>
</protein>
<evidence type="ECO:0000313" key="3">
    <source>
        <dbReference type="Proteomes" id="UP000295611"/>
    </source>
</evidence>
<name>A0A4R7B970_9NEIS</name>
<sequence>MFLVMLLVALVVSMLTATLTARFFDKAVDRVLANIVGADLAEAWHKYIQFAIVVVGVSGGVQLWELQKYIANKGDNGTPPPLNFMSWVLEIYRTVIETLQSIVWMLLLFFLCGMIAIVIMRSVEQKKKNSSAGDDES</sequence>
<keyword evidence="3" id="KW-1185">Reference proteome</keyword>
<reference evidence="2 3" key="1">
    <citation type="submission" date="2019-03" db="EMBL/GenBank/DDBJ databases">
        <title>Genomic Encyclopedia of Type Strains, Phase III (KMG-III): the genomes of soil and plant-associated and newly described type strains.</title>
        <authorList>
            <person name="Whitman W."/>
        </authorList>
    </citation>
    <scope>NUCLEOTIDE SEQUENCE [LARGE SCALE GENOMIC DNA]</scope>
    <source>
        <strain evidence="2 3">CECT 8976</strain>
    </source>
</reference>
<feature type="transmembrane region" description="Helical" evidence="1">
    <location>
        <begin position="102"/>
        <end position="120"/>
    </location>
</feature>
<dbReference type="Proteomes" id="UP000295611">
    <property type="component" value="Unassembled WGS sequence"/>
</dbReference>
<dbReference type="OrthoDB" id="2111593at2"/>
<dbReference type="RefSeq" id="WP_133679827.1">
    <property type="nucleotide sequence ID" value="NZ_SNZP01000005.1"/>
</dbReference>
<dbReference type="EMBL" id="SNZP01000005">
    <property type="protein sequence ID" value="TDR80325.1"/>
    <property type="molecule type" value="Genomic_DNA"/>
</dbReference>
<keyword evidence="1" id="KW-0812">Transmembrane</keyword>
<evidence type="ECO:0000256" key="1">
    <source>
        <dbReference type="SAM" id="Phobius"/>
    </source>
</evidence>
<dbReference type="AlphaFoldDB" id="A0A4R7B970"/>
<organism evidence="2 3">
    <name type="scientific">Paludibacterium purpuratum</name>
    <dbReference type="NCBI Taxonomy" id="1144873"/>
    <lineage>
        <taxon>Bacteria</taxon>
        <taxon>Pseudomonadati</taxon>
        <taxon>Pseudomonadota</taxon>
        <taxon>Betaproteobacteria</taxon>
        <taxon>Neisseriales</taxon>
        <taxon>Chromobacteriaceae</taxon>
        <taxon>Paludibacterium</taxon>
    </lineage>
</organism>
<accession>A0A4R7B970</accession>
<evidence type="ECO:0000313" key="2">
    <source>
        <dbReference type="EMBL" id="TDR80325.1"/>
    </source>
</evidence>
<comment type="caution">
    <text evidence="2">The sequence shown here is derived from an EMBL/GenBank/DDBJ whole genome shotgun (WGS) entry which is preliminary data.</text>
</comment>